<comment type="caution">
    <text evidence="1">The sequence shown here is derived from an EMBL/GenBank/DDBJ whole genome shotgun (WGS) entry which is preliminary data.</text>
</comment>
<evidence type="ECO:0000313" key="1">
    <source>
        <dbReference type="EMBL" id="CAK7947231.1"/>
    </source>
</evidence>
<dbReference type="AlphaFoldDB" id="A0AAV1VLQ1"/>
<accession>A0AAV1VLQ1</accession>
<organism evidence="1 2">
    <name type="scientific">Peronospora matthiolae</name>
    <dbReference type="NCBI Taxonomy" id="2874970"/>
    <lineage>
        <taxon>Eukaryota</taxon>
        <taxon>Sar</taxon>
        <taxon>Stramenopiles</taxon>
        <taxon>Oomycota</taxon>
        <taxon>Peronosporomycetes</taxon>
        <taxon>Peronosporales</taxon>
        <taxon>Peronosporaceae</taxon>
        <taxon>Peronospora</taxon>
    </lineage>
</organism>
<sequence>MMVDGESLHLTRVGIVRLEVLARGADAVVTLTDVYMEPRLEKNIVQYGKLENKIFALVHDGDKI</sequence>
<dbReference type="Proteomes" id="UP001162060">
    <property type="component" value="Unassembled WGS sequence"/>
</dbReference>
<proteinExistence type="predicted"/>
<dbReference type="EMBL" id="CAKLBY020000378">
    <property type="protein sequence ID" value="CAK7947231.1"/>
    <property type="molecule type" value="Genomic_DNA"/>
</dbReference>
<name>A0AAV1VLQ1_9STRA</name>
<protein>
    <submittedName>
        <fullName evidence="1">Uncharacterized protein</fullName>
    </submittedName>
</protein>
<gene>
    <name evidence="1" type="ORF">PM001_LOCUS32381</name>
</gene>
<reference evidence="1" key="1">
    <citation type="submission" date="2024-01" db="EMBL/GenBank/DDBJ databases">
        <authorList>
            <person name="Webb A."/>
        </authorList>
    </citation>
    <scope>NUCLEOTIDE SEQUENCE</scope>
    <source>
        <strain evidence="1">Pm1</strain>
    </source>
</reference>
<evidence type="ECO:0000313" key="2">
    <source>
        <dbReference type="Proteomes" id="UP001162060"/>
    </source>
</evidence>